<evidence type="ECO:0000313" key="4">
    <source>
        <dbReference type="EMBL" id="MDG0793980.1"/>
    </source>
</evidence>
<dbReference type="PANTHER" id="PTHR37302:SF3">
    <property type="entry name" value="DAMAGE-INDUCIBLE PROTEIN DINB"/>
    <property type="match status" value="1"/>
</dbReference>
<feature type="binding site" evidence="3">
    <location>
        <position position="126"/>
    </location>
    <ligand>
        <name>a divalent metal cation</name>
        <dbReference type="ChEBI" id="CHEBI:60240"/>
    </ligand>
</feature>
<feature type="binding site" evidence="3">
    <location>
        <position position="130"/>
    </location>
    <ligand>
        <name>a divalent metal cation</name>
        <dbReference type="ChEBI" id="CHEBI:60240"/>
    </ligand>
</feature>
<comment type="caution">
    <text evidence="4">The sequence shown here is derived from an EMBL/GenBank/DDBJ whole genome shotgun (WGS) entry which is preliminary data.</text>
</comment>
<dbReference type="AlphaFoldDB" id="A0A9X4KQT5"/>
<dbReference type="GO" id="GO:0046872">
    <property type="term" value="F:metal ion binding"/>
    <property type="evidence" value="ECO:0007669"/>
    <property type="project" value="UniProtKB-KW"/>
</dbReference>
<evidence type="ECO:0000256" key="1">
    <source>
        <dbReference type="ARBA" id="ARBA00008635"/>
    </source>
</evidence>
<dbReference type="PANTHER" id="PTHR37302">
    <property type="entry name" value="SLR1116 PROTEIN"/>
    <property type="match status" value="1"/>
</dbReference>
<name>A0A9X4KQT5_9BACL</name>
<comment type="similarity">
    <text evidence="1">Belongs to the DinB family.</text>
</comment>
<keyword evidence="2 3" id="KW-0479">Metal-binding</keyword>
<keyword evidence="5" id="KW-1185">Reference proteome</keyword>
<evidence type="ECO:0000313" key="5">
    <source>
        <dbReference type="Proteomes" id="UP001153387"/>
    </source>
</evidence>
<organism evidence="4 5">
    <name type="scientific">Cohnella ginsengisoli</name>
    <dbReference type="NCBI Taxonomy" id="425004"/>
    <lineage>
        <taxon>Bacteria</taxon>
        <taxon>Bacillati</taxon>
        <taxon>Bacillota</taxon>
        <taxon>Bacilli</taxon>
        <taxon>Bacillales</taxon>
        <taxon>Paenibacillaceae</taxon>
        <taxon>Cohnella</taxon>
    </lineage>
</organism>
<gene>
    <name evidence="4" type="ORF">OMP38_26525</name>
</gene>
<evidence type="ECO:0000256" key="3">
    <source>
        <dbReference type="PIRSR" id="PIRSR607837-1"/>
    </source>
</evidence>
<evidence type="ECO:0000256" key="2">
    <source>
        <dbReference type="ARBA" id="ARBA00022723"/>
    </source>
</evidence>
<dbReference type="Proteomes" id="UP001153387">
    <property type="component" value="Unassembled WGS sequence"/>
</dbReference>
<dbReference type="SUPFAM" id="SSF109854">
    <property type="entry name" value="DinB/YfiT-like putative metalloenzymes"/>
    <property type="match status" value="1"/>
</dbReference>
<protein>
    <submittedName>
        <fullName evidence="4">DinB family protein</fullName>
    </submittedName>
</protein>
<dbReference type="Gene3D" id="1.20.120.450">
    <property type="entry name" value="dinb family like domain"/>
    <property type="match status" value="1"/>
</dbReference>
<dbReference type="InterPro" id="IPR034660">
    <property type="entry name" value="DinB/YfiT-like"/>
</dbReference>
<dbReference type="EMBL" id="JAPDHZ010000006">
    <property type="protein sequence ID" value="MDG0793980.1"/>
    <property type="molecule type" value="Genomic_DNA"/>
</dbReference>
<dbReference type="RefSeq" id="WP_277567756.1">
    <property type="nucleotide sequence ID" value="NZ_JAPDHZ010000006.1"/>
</dbReference>
<reference evidence="4 5" key="1">
    <citation type="submission" date="2022-10" db="EMBL/GenBank/DDBJ databases">
        <title>Comparative genomic analysis of Cohnella hashimotonis sp. nov., isolated from the International Space Station.</title>
        <authorList>
            <person name="Simpson A."/>
            <person name="Venkateswaran K."/>
        </authorList>
    </citation>
    <scope>NUCLEOTIDE SEQUENCE [LARGE SCALE GENOMIC DNA]</scope>
    <source>
        <strain evidence="4 5">DSM 18997</strain>
    </source>
</reference>
<proteinExistence type="inferred from homology"/>
<sequence>MKTFFQYNWIVREQWYAWCEEVPEEELLKVRTGGVGSILKTLFHIADVEYSWIMFMQDRPDFQDPFEMYGSLDQVRALDRRLRPDVEAFVTAWDPSMEKRPLPSTRPDGTSEVHAWGEVMRHVIAHEIHHVGQLSVWAREIGRAPVSANLIRKGLIVPST</sequence>
<dbReference type="Pfam" id="PF05163">
    <property type="entry name" value="DinB"/>
    <property type="match status" value="1"/>
</dbReference>
<accession>A0A9X4KQT5</accession>
<dbReference type="InterPro" id="IPR007837">
    <property type="entry name" value="DinB"/>
</dbReference>
<feature type="binding site" evidence="3">
    <location>
        <position position="44"/>
    </location>
    <ligand>
        <name>a divalent metal cation</name>
        <dbReference type="ChEBI" id="CHEBI:60240"/>
    </ligand>
</feature>